<dbReference type="Pfam" id="PF00995">
    <property type="entry name" value="Sec1"/>
    <property type="match status" value="1"/>
</dbReference>
<dbReference type="PANTHER" id="PTHR11679">
    <property type="entry name" value="VESICLE PROTEIN SORTING-ASSOCIATED"/>
    <property type="match status" value="1"/>
</dbReference>
<evidence type="ECO:0000256" key="1">
    <source>
        <dbReference type="ARBA" id="ARBA00009884"/>
    </source>
</evidence>
<sequence length="605" mass="68163">MSSAVTGVSVRERQRRAVVQMLGSPTTWKVLVYDRAGQAVLAPLMGVKELREQGVTLHRLLGAERDPLPDVPAVYFCKATKENIQLICEEIRANCYERYELNFLTTIPRLLLEELAEITVEAGSSGQVTKVYDMYSDFKALEDDFFTLTEGDDDSLSYQRLNDPTVSDEAMQDAVDRIVNSIFSVFVTIGAIPIIRCSPRNAAQYVAEGLDNKFREHIRNKGHSLFAEKHMDETGSFARPVLVLLDRGLDIPTMMHHTWTYQALVHDVHGMRANRTTIRETDDEGRSKVTHLNMEREDLFWHTNRGKDFPTVTQAVHAELALCKQKEKEINGTLEATDGTSAAGLTSAINNLPDLLKQKSYLTMHVNILTSLMKSIEDRKLDDYYQLEEEVMNNKSLSRPVLELLKDEDAGTVMDRLRLFIIHMLDGKVTADEAGRCEDVLRAQGCSLDAINYIRSLQEMQRAHQQPSTVQPSHTGSLFSLANKTLQTGASFWSNSVKALAPTYGDLPITRIVDSIVTGNNPDLTQHYLYFDPKRSKSARSTPPAARSRAEQAFVFMVGGGNYIEYQNLRDYCQRHDDRNIVYGVTQLVNAEEETSIPCVRPCML</sequence>
<accession>F2TWY8</accession>
<reference evidence="2" key="1">
    <citation type="submission" date="2009-08" db="EMBL/GenBank/DDBJ databases">
        <title>Annotation of Salpingoeca rosetta.</title>
        <authorList>
            <consortium name="The Broad Institute Genome Sequencing Platform"/>
            <person name="Russ C."/>
            <person name="Cuomo C."/>
            <person name="Burger G."/>
            <person name="Gray M.W."/>
            <person name="Holland P.W.H."/>
            <person name="King N."/>
            <person name="Lang F.B.F."/>
            <person name="Roger A.J."/>
            <person name="Ruiz-Trillo I."/>
            <person name="Young S.K."/>
            <person name="Zeng Q."/>
            <person name="Gargeya S."/>
            <person name="Alvarado L."/>
            <person name="Berlin A."/>
            <person name="Chapman S.B."/>
            <person name="Chen Z."/>
            <person name="Freedman E."/>
            <person name="Gellesch M."/>
            <person name="Goldberg J."/>
            <person name="Griggs A."/>
            <person name="Gujja S."/>
            <person name="Heilman E."/>
            <person name="Heiman D."/>
            <person name="Howarth C."/>
            <person name="Mehta T."/>
            <person name="Neiman D."/>
            <person name="Pearson M."/>
            <person name="Roberts A."/>
            <person name="Saif S."/>
            <person name="Shea T."/>
            <person name="Shenoy N."/>
            <person name="Sisk P."/>
            <person name="Stolte C."/>
            <person name="Sykes S."/>
            <person name="White J."/>
            <person name="Yandava C."/>
            <person name="Haas B."/>
            <person name="Nusbaum C."/>
            <person name="Birren B."/>
        </authorList>
    </citation>
    <scope>NUCLEOTIDE SEQUENCE [LARGE SCALE GENOMIC DNA]</scope>
    <source>
        <strain evidence="2">ATCC 50818</strain>
    </source>
</reference>
<dbReference type="Gene3D" id="3.40.50.2060">
    <property type="match status" value="1"/>
</dbReference>
<dbReference type="GeneID" id="16078669"/>
<dbReference type="Gene3D" id="3.90.830.10">
    <property type="entry name" value="Syntaxin Binding Protein 1, Chain A, domain 2"/>
    <property type="match status" value="1"/>
</dbReference>
<dbReference type="PIRSF" id="PIRSF005715">
    <property type="entry name" value="VPS45_Sec1"/>
    <property type="match status" value="1"/>
</dbReference>
<dbReference type="GO" id="GO:0016192">
    <property type="term" value="P:vesicle-mediated transport"/>
    <property type="evidence" value="ECO:0007669"/>
    <property type="project" value="InterPro"/>
</dbReference>
<evidence type="ECO:0000313" key="2">
    <source>
        <dbReference type="EMBL" id="EGD75897.1"/>
    </source>
</evidence>
<dbReference type="InterPro" id="IPR043154">
    <property type="entry name" value="Sec-1-like_dom1"/>
</dbReference>
<organism evidence="3">
    <name type="scientific">Salpingoeca rosetta (strain ATCC 50818 / BSB-021)</name>
    <dbReference type="NCBI Taxonomy" id="946362"/>
    <lineage>
        <taxon>Eukaryota</taxon>
        <taxon>Choanoflagellata</taxon>
        <taxon>Craspedida</taxon>
        <taxon>Salpingoecidae</taxon>
        <taxon>Salpingoeca</taxon>
    </lineage>
</organism>
<dbReference type="InterPro" id="IPR001619">
    <property type="entry name" value="Sec1-like"/>
</dbReference>
<dbReference type="InterPro" id="IPR036045">
    <property type="entry name" value="Sec1-like_sf"/>
</dbReference>
<dbReference type="RefSeq" id="XP_004998073.1">
    <property type="nucleotide sequence ID" value="XM_004998016.1"/>
</dbReference>
<dbReference type="Proteomes" id="UP000007799">
    <property type="component" value="Unassembled WGS sequence"/>
</dbReference>
<dbReference type="InterPro" id="IPR043127">
    <property type="entry name" value="Sec-1-like_dom3a"/>
</dbReference>
<evidence type="ECO:0000313" key="3">
    <source>
        <dbReference type="Proteomes" id="UP000007799"/>
    </source>
</evidence>
<dbReference type="Gene3D" id="1.25.40.60">
    <property type="match status" value="1"/>
</dbReference>
<dbReference type="OrthoDB" id="10251230at2759"/>
<dbReference type="AlphaFoldDB" id="F2TWY8"/>
<dbReference type="SUPFAM" id="SSF56815">
    <property type="entry name" value="Sec1/munc18-like (SM) proteins"/>
    <property type="match status" value="1"/>
</dbReference>
<dbReference type="OMA" id="VNDLRAW"/>
<proteinExistence type="inferred from homology"/>
<protein>
    <submittedName>
        <fullName evidence="2">Uncharacterized protein</fullName>
    </submittedName>
</protein>
<comment type="similarity">
    <text evidence="1">Belongs to the STXBP/unc-18/SEC1 family.</text>
</comment>
<dbReference type="eggNOG" id="KOG1301">
    <property type="taxonomic scope" value="Eukaryota"/>
</dbReference>
<dbReference type="InterPro" id="IPR027482">
    <property type="entry name" value="Sec1-like_dom2"/>
</dbReference>
<dbReference type="FunCoup" id="F2TWY8">
    <property type="interactions" value="2083"/>
</dbReference>
<dbReference type="KEGG" id="sre:PTSG_00606"/>
<gene>
    <name evidence="2" type="ORF">PTSG_00606</name>
</gene>
<dbReference type="InParanoid" id="F2TWY8"/>
<keyword evidence="3" id="KW-1185">Reference proteome</keyword>
<dbReference type="Gene3D" id="3.40.50.1910">
    <property type="match status" value="1"/>
</dbReference>
<dbReference type="STRING" id="946362.F2TWY8"/>
<dbReference type="EMBL" id="GL832956">
    <property type="protein sequence ID" value="EGD75897.1"/>
    <property type="molecule type" value="Genomic_DNA"/>
</dbReference>
<name>F2TWY8_SALR5</name>